<dbReference type="AlphaFoldDB" id="A0AAV9X6F7"/>
<gene>
    <name evidence="1" type="ORF">TWF694_011459</name>
</gene>
<proteinExistence type="predicted"/>
<sequence length="573" mass="63956">MHDTRLGACSQHRLQHTTIQQKQHNHHFLFDDFINHPRHHSKLSIDINHNRIDTAIHSSHNSNNEKESPKNDENADITFGIISDSPATTKKQFQRYTPPSLSDNNNDINNILGNFQLPTIKDMHHHPNIFPTSPQPTLEKSLSTCRKNHTTLQSFLKYIDPSSTSTKSGKSAIFERFTFASSVHINAFNDVTFTFPSSPTHSKQNDNIKLKDTQYLHVRGSPPSVPLTSYPKITIITSICLFSSDVVSKLCNGVISYFTANPNTSHSTLPASSTLLNHQLTLNEADSLSRLANTIADLLCTINSSSTTKQHDSGREERTSKLKVEIVLDIPQIQYYLSGPITYFSHPAISATWLQIINRRKSIIEKMFTQLINREIRRRVPGALNGVKYTITSSGGLDPILPIVTEGIVQGKLDTVAVDTCLRTLNGSEEWRTFMQHLSSTKMIGPRTLEELVYLGYVFELVLPGLNSSSPRDTLILQIDNIVESKPYLKAKKFIEGLNKSRGRKGVTLIGVYPSERVFYSKESAACRSSLHMYDPGLEFEGDGSNTGIKEVLEEVYGRKSIAGLVEVAGGLV</sequence>
<comment type="caution">
    <text evidence="1">The sequence shown here is derived from an EMBL/GenBank/DDBJ whole genome shotgun (WGS) entry which is preliminary data.</text>
</comment>
<reference evidence="1 2" key="1">
    <citation type="submission" date="2019-10" db="EMBL/GenBank/DDBJ databases">
        <authorList>
            <person name="Palmer J.M."/>
        </authorList>
    </citation>
    <scope>NUCLEOTIDE SEQUENCE [LARGE SCALE GENOMIC DNA]</scope>
    <source>
        <strain evidence="1 2">TWF694</strain>
    </source>
</reference>
<evidence type="ECO:0000313" key="2">
    <source>
        <dbReference type="Proteomes" id="UP001365542"/>
    </source>
</evidence>
<keyword evidence="2" id="KW-1185">Reference proteome</keyword>
<dbReference type="Proteomes" id="UP001365542">
    <property type="component" value="Unassembled WGS sequence"/>
</dbReference>
<dbReference type="EMBL" id="JAVHJO010000009">
    <property type="protein sequence ID" value="KAK6537267.1"/>
    <property type="molecule type" value="Genomic_DNA"/>
</dbReference>
<protein>
    <submittedName>
        <fullName evidence="1">Uncharacterized protein</fullName>
    </submittedName>
</protein>
<organism evidence="1 2">
    <name type="scientific">Orbilia ellipsospora</name>
    <dbReference type="NCBI Taxonomy" id="2528407"/>
    <lineage>
        <taxon>Eukaryota</taxon>
        <taxon>Fungi</taxon>
        <taxon>Dikarya</taxon>
        <taxon>Ascomycota</taxon>
        <taxon>Pezizomycotina</taxon>
        <taxon>Orbiliomycetes</taxon>
        <taxon>Orbiliales</taxon>
        <taxon>Orbiliaceae</taxon>
        <taxon>Orbilia</taxon>
    </lineage>
</organism>
<accession>A0AAV9X6F7</accession>
<evidence type="ECO:0000313" key="1">
    <source>
        <dbReference type="EMBL" id="KAK6537267.1"/>
    </source>
</evidence>
<name>A0AAV9X6F7_9PEZI</name>